<gene>
    <name evidence="1" type="ORF">AW14_13330</name>
</gene>
<protein>
    <recommendedName>
        <fullName evidence="3">Alpha glucuronidase N-terminal domain-containing protein</fullName>
    </recommendedName>
</protein>
<reference evidence="1 2" key="1">
    <citation type="submission" date="2014-02" db="EMBL/GenBank/DDBJ databases">
        <authorList>
            <person name="Young C.-C."/>
            <person name="Hameed A."/>
            <person name="Huang H.-C."/>
            <person name="Shahina M."/>
        </authorList>
    </citation>
    <scope>NUCLEOTIDE SEQUENCE [LARGE SCALE GENOMIC DNA]</scope>
    <source>
        <strain evidence="1 2">CC-SAMT-1</strain>
    </source>
</reference>
<dbReference type="OrthoDB" id="99887at2"/>
<evidence type="ECO:0000313" key="1">
    <source>
        <dbReference type="EMBL" id="AJR04969.1"/>
    </source>
</evidence>
<dbReference type="STRING" id="1454006.AW14_13330"/>
<proteinExistence type="predicted"/>
<dbReference type="KEGG" id="sze:AW14_13330"/>
<organism evidence="1 2">
    <name type="scientific">Siansivirga zeaxanthinifaciens CC-SAMT-1</name>
    <dbReference type="NCBI Taxonomy" id="1454006"/>
    <lineage>
        <taxon>Bacteria</taxon>
        <taxon>Pseudomonadati</taxon>
        <taxon>Bacteroidota</taxon>
        <taxon>Flavobacteriia</taxon>
        <taxon>Flavobacteriales</taxon>
        <taxon>Flavobacteriaceae</taxon>
        <taxon>Siansivirga</taxon>
    </lineage>
</organism>
<dbReference type="HOGENOM" id="CLU_333655_0_0_10"/>
<sequence>MKYQVHLYFFLLLSLVTSTLRISGQNLNKDELIFNNAITIIDKTVFFSNNKTTIEQGKKKLYKSIKAAGGTITTIQHWTQSSRKVNLIVGTLENTVVRRLVSDNPEIINNKSEGVFYQWKETPNKGLALIIGGTDSKGLFYALSELAEQIKDKGLIALTQLKNTVEFPDNKVRGVDKFITDERDDSWFFSEEYWQYYISQLAINRFNRLTLITGYNDGKNEDFMIPVYPYLFQVPGFEEIKLKNNYKKTPTEYLIQLRRIGDICHSYGLEFVFGIWGHGMSHELIDGLPNNTEAFTSYCSNGMKELLKKVPEIDGIQLRVNYESGIGGFGETAENFWKEIIKAIGDSNIEQKGKLFLDIRAKGLTVKMREWVLENGINLSVTSKYSWEGVGLPYHPTEMRKSELAMLDNIDKRQRYGYADFLNNSRDFDFIYRLWGLGTIRMFTWADPDYVKRFSYTTSFGGSKGFQVTPPLTRKENSWNLFQDKSNEYFKWEDERYWSWYLLFGRLGYSKNCSDQVWKRAFKEHYGHSYQAVLDAYSHAGKVLPLITSSHLTYHPANYNWAEIESGGALFSENNANSFYVSKGRTYQSTEPGDPGLFYCIEEYVKDVLNKEIKPKINPVQLANLFEKNSKETLKALSKVKLTDIPEFFKKEYRTNELDLKITAALAAYHSNKIKASTDFVFFQETKNSGYLLSCLEKMKTARKNWQNIVDLTQLIYHTRPMFLHDNGTWKDRLTEIDKDIIKLKDIIGKQKNNPILSFTQQLNEDYSFVSNKFKAIIPEFFDPNNDLKVSLLTGIVLENEQSPKVHFRIADMTAGKFIEQPMLWNGNNYSANIPAKYLNPQYDLLVYFTTISKNGHVVMHPGILNEENLAPYFVVKLAKTH</sequence>
<evidence type="ECO:0000313" key="2">
    <source>
        <dbReference type="Proteomes" id="UP000032229"/>
    </source>
</evidence>
<dbReference type="EMBL" id="CP007202">
    <property type="protein sequence ID" value="AJR04969.1"/>
    <property type="molecule type" value="Genomic_DNA"/>
</dbReference>
<dbReference type="RefSeq" id="WP_044639193.1">
    <property type="nucleotide sequence ID" value="NZ_CP007202.1"/>
</dbReference>
<dbReference type="Proteomes" id="UP000032229">
    <property type="component" value="Chromosome"/>
</dbReference>
<evidence type="ECO:0008006" key="3">
    <source>
        <dbReference type="Google" id="ProtNLM"/>
    </source>
</evidence>
<name>A0A0C5WIH6_9FLAO</name>
<keyword evidence="2" id="KW-1185">Reference proteome</keyword>
<accession>A0A0C5WIH6</accession>
<dbReference type="AlphaFoldDB" id="A0A0C5WIH6"/>